<dbReference type="EMBL" id="NBYO01000001">
    <property type="protein sequence ID" value="OXT02196.1"/>
    <property type="molecule type" value="Genomic_DNA"/>
</dbReference>
<keyword evidence="6 7" id="KW-0472">Membrane</keyword>
<dbReference type="Gene3D" id="1.20.1250.20">
    <property type="entry name" value="MFS general substrate transporter like domains"/>
    <property type="match status" value="1"/>
</dbReference>
<feature type="transmembrane region" description="Helical" evidence="7">
    <location>
        <begin position="411"/>
        <end position="431"/>
    </location>
</feature>
<keyword evidence="5 7" id="KW-1133">Transmembrane helix</keyword>
<evidence type="ECO:0000256" key="6">
    <source>
        <dbReference type="ARBA" id="ARBA00023136"/>
    </source>
</evidence>
<feature type="transmembrane region" description="Helical" evidence="7">
    <location>
        <begin position="55"/>
        <end position="73"/>
    </location>
</feature>
<feature type="transmembrane region" description="Helical" evidence="7">
    <location>
        <begin position="277"/>
        <end position="301"/>
    </location>
</feature>
<feature type="transmembrane region" description="Helical" evidence="7">
    <location>
        <begin position="115"/>
        <end position="135"/>
    </location>
</feature>
<evidence type="ECO:0000256" key="1">
    <source>
        <dbReference type="ARBA" id="ARBA00004651"/>
    </source>
</evidence>
<keyword evidence="2" id="KW-0813">Transport</keyword>
<dbReference type="RefSeq" id="WP_094076155.1">
    <property type="nucleotide sequence ID" value="NZ_NBYO01000001.1"/>
</dbReference>
<feature type="transmembrane region" description="Helical" evidence="7">
    <location>
        <begin position="147"/>
        <end position="170"/>
    </location>
</feature>
<dbReference type="Pfam" id="PF07690">
    <property type="entry name" value="MFS_1"/>
    <property type="match status" value="2"/>
</dbReference>
<feature type="domain" description="Major facilitator superfamily (MFS) profile" evidence="8">
    <location>
        <begin position="19"/>
        <end position="463"/>
    </location>
</feature>
<dbReference type="Proteomes" id="UP000215405">
    <property type="component" value="Unassembled WGS sequence"/>
</dbReference>
<sequence>MMTYPASPEPVARAHNPLAFPVLAIVQATLIFTIAIVAVPLPVIAEEFGLTAADLLLVLAAYGLPFSGLLLFGGRLADRFGGRRMFAIGLIVFGASSAVAAAAPNYPILVAMRLAQGIGGAIVAPAAMAVLRALFPEPAAFGRAMATWGGVSVLGAVLGFIVSGVLTTWMSWRFMFAIPVAVSLIGLVSTPGLLPRGISETAELRPRLDLVGAVFATLGISLSSFGLIATGDHGWTSTMVLLPLGTGIILLVAFFLLERKVRDPLLPPGFILEPVRITGLVGMFLAAAGSGVINFVLSLYLQQVLGWSPLMTALAFVPFAVALIATGQLAAPQVERFGAARITGVGLIVAAVGLALLTQLTPDTRYLQGLLPGIVLIAVGISLAFSGSAVLSTTNVPQRRAGLAGGVMNTAMELGPTVGLAILMSVAATQVETVTGYAWAFGTAAVAYTFVALLSFAFSGRVAASAAAGASPE</sequence>
<evidence type="ECO:0000256" key="7">
    <source>
        <dbReference type="SAM" id="Phobius"/>
    </source>
</evidence>
<evidence type="ECO:0000256" key="5">
    <source>
        <dbReference type="ARBA" id="ARBA00022989"/>
    </source>
</evidence>
<comment type="caution">
    <text evidence="9">The sequence shown here is derived from an EMBL/GenBank/DDBJ whole genome shotgun (WGS) entry which is preliminary data.</text>
</comment>
<evidence type="ECO:0000256" key="2">
    <source>
        <dbReference type="ARBA" id="ARBA00022448"/>
    </source>
</evidence>
<name>A0A231V3R3_9HYPH</name>
<feature type="transmembrane region" description="Helical" evidence="7">
    <location>
        <begin position="307"/>
        <end position="326"/>
    </location>
</feature>
<dbReference type="InterPro" id="IPR020846">
    <property type="entry name" value="MFS_dom"/>
</dbReference>
<keyword evidence="10" id="KW-1185">Reference proteome</keyword>
<feature type="transmembrane region" description="Helical" evidence="7">
    <location>
        <begin position="210"/>
        <end position="229"/>
    </location>
</feature>
<feature type="transmembrane region" description="Helical" evidence="7">
    <location>
        <begin position="20"/>
        <end position="43"/>
    </location>
</feature>
<evidence type="ECO:0000256" key="4">
    <source>
        <dbReference type="ARBA" id="ARBA00022692"/>
    </source>
</evidence>
<feature type="transmembrane region" description="Helical" evidence="7">
    <location>
        <begin position="85"/>
        <end position="103"/>
    </location>
</feature>
<proteinExistence type="predicted"/>
<feature type="transmembrane region" description="Helical" evidence="7">
    <location>
        <begin position="370"/>
        <end position="391"/>
    </location>
</feature>
<dbReference type="SUPFAM" id="SSF103473">
    <property type="entry name" value="MFS general substrate transporter"/>
    <property type="match status" value="1"/>
</dbReference>
<dbReference type="PANTHER" id="PTHR42718:SF46">
    <property type="entry name" value="BLR6921 PROTEIN"/>
    <property type="match status" value="1"/>
</dbReference>
<dbReference type="Gene3D" id="1.20.1720.10">
    <property type="entry name" value="Multidrug resistance protein D"/>
    <property type="match status" value="1"/>
</dbReference>
<dbReference type="CDD" id="cd17321">
    <property type="entry name" value="MFS_MMR_MDR_like"/>
    <property type="match status" value="1"/>
</dbReference>
<evidence type="ECO:0000313" key="10">
    <source>
        <dbReference type="Proteomes" id="UP000215405"/>
    </source>
</evidence>
<protein>
    <submittedName>
        <fullName evidence="9">MFS transporter</fullName>
    </submittedName>
</protein>
<evidence type="ECO:0000313" key="9">
    <source>
        <dbReference type="EMBL" id="OXT02196.1"/>
    </source>
</evidence>
<evidence type="ECO:0000259" key="8">
    <source>
        <dbReference type="PROSITE" id="PS50850"/>
    </source>
</evidence>
<dbReference type="InterPro" id="IPR011701">
    <property type="entry name" value="MFS"/>
</dbReference>
<reference evidence="10" key="1">
    <citation type="journal article" date="2017" name="Int. J. Syst. Evol. Microbiol.">
        <title>Notoacmeibacter marinus gen. nov., sp. nov., isolated from the gut of a limpet and proposal of Notoacmeibacteraceae fam. nov. in the order Rhizobiales of the class Alphaproteobacteria.</title>
        <authorList>
            <person name="Huang Z."/>
            <person name="Guo F."/>
            <person name="Lai Q."/>
        </authorList>
    </citation>
    <scope>NUCLEOTIDE SEQUENCE [LARGE SCALE GENOMIC DNA]</scope>
    <source>
        <strain evidence="10">XMTR2A4</strain>
    </source>
</reference>
<dbReference type="InterPro" id="IPR036259">
    <property type="entry name" value="MFS_trans_sf"/>
</dbReference>
<dbReference type="PROSITE" id="PS50850">
    <property type="entry name" value="MFS"/>
    <property type="match status" value="1"/>
</dbReference>
<feature type="transmembrane region" description="Helical" evidence="7">
    <location>
        <begin position="235"/>
        <end position="257"/>
    </location>
</feature>
<comment type="subcellular location">
    <subcellularLocation>
        <location evidence="1">Cell membrane</location>
        <topology evidence="1">Multi-pass membrane protein</topology>
    </subcellularLocation>
</comment>
<feature type="transmembrane region" description="Helical" evidence="7">
    <location>
        <begin position="176"/>
        <end position="198"/>
    </location>
</feature>
<feature type="transmembrane region" description="Helical" evidence="7">
    <location>
        <begin position="437"/>
        <end position="458"/>
    </location>
</feature>
<organism evidence="9 10">
    <name type="scientific">Notoacmeibacter marinus</name>
    <dbReference type="NCBI Taxonomy" id="1876515"/>
    <lineage>
        <taxon>Bacteria</taxon>
        <taxon>Pseudomonadati</taxon>
        <taxon>Pseudomonadota</taxon>
        <taxon>Alphaproteobacteria</taxon>
        <taxon>Hyphomicrobiales</taxon>
        <taxon>Notoacmeibacteraceae</taxon>
        <taxon>Notoacmeibacter</taxon>
    </lineage>
</organism>
<keyword evidence="3" id="KW-1003">Cell membrane</keyword>
<keyword evidence="4 7" id="KW-0812">Transmembrane</keyword>
<gene>
    <name evidence="9" type="ORF">B7H23_04560</name>
</gene>
<dbReference type="GO" id="GO:0005886">
    <property type="term" value="C:plasma membrane"/>
    <property type="evidence" value="ECO:0007669"/>
    <property type="project" value="UniProtKB-SubCell"/>
</dbReference>
<dbReference type="GO" id="GO:0022857">
    <property type="term" value="F:transmembrane transporter activity"/>
    <property type="evidence" value="ECO:0007669"/>
    <property type="project" value="InterPro"/>
</dbReference>
<feature type="transmembrane region" description="Helical" evidence="7">
    <location>
        <begin position="338"/>
        <end position="358"/>
    </location>
</feature>
<accession>A0A231V3R3</accession>
<dbReference type="PANTHER" id="PTHR42718">
    <property type="entry name" value="MAJOR FACILITATOR SUPERFAMILY MULTIDRUG TRANSPORTER MFSC"/>
    <property type="match status" value="1"/>
</dbReference>
<dbReference type="AlphaFoldDB" id="A0A231V3R3"/>
<evidence type="ECO:0000256" key="3">
    <source>
        <dbReference type="ARBA" id="ARBA00022475"/>
    </source>
</evidence>